<evidence type="ECO:0000259" key="9">
    <source>
        <dbReference type="PROSITE" id="PS50198"/>
    </source>
</evidence>
<dbReference type="SUPFAM" id="SSF54534">
    <property type="entry name" value="FKBP-like"/>
    <property type="match status" value="1"/>
</dbReference>
<dbReference type="Pfam" id="PF13145">
    <property type="entry name" value="Rotamase_2"/>
    <property type="match status" value="1"/>
</dbReference>
<keyword evidence="5 8" id="KW-0697">Rotamase</keyword>
<dbReference type="GO" id="GO:0003755">
    <property type="term" value="F:peptidyl-prolyl cis-trans isomerase activity"/>
    <property type="evidence" value="ECO:0007669"/>
    <property type="project" value="UniProtKB-KW"/>
</dbReference>
<dbReference type="PROSITE" id="PS50198">
    <property type="entry name" value="PPIC_PPIASE_2"/>
    <property type="match status" value="1"/>
</dbReference>
<dbReference type="AlphaFoldDB" id="A0A840B2W0"/>
<evidence type="ECO:0000256" key="7">
    <source>
        <dbReference type="ARBA" id="ARBA00031484"/>
    </source>
</evidence>
<keyword evidence="8 10" id="KW-0413">Isomerase</keyword>
<evidence type="ECO:0000256" key="3">
    <source>
        <dbReference type="ARBA" id="ARBA00013194"/>
    </source>
</evidence>
<evidence type="ECO:0000256" key="5">
    <source>
        <dbReference type="ARBA" id="ARBA00023110"/>
    </source>
</evidence>
<evidence type="ECO:0000256" key="1">
    <source>
        <dbReference type="ARBA" id="ARBA00000971"/>
    </source>
</evidence>
<proteinExistence type="inferred from homology"/>
<name>A0A840B2W0_9SPHN</name>
<protein>
    <recommendedName>
        <fullName evidence="4">Parvulin-like PPIase</fullName>
        <ecNumber evidence="3">5.2.1.8</ecNumber>
    </recommendedName>
    <alternativeName>
        <fullName evidence="6">Peptidyl-prolyl cis-trans isomerase plp</fullName>
    </alternativeName>
    <alternativeName>
        <fullName evidence="7">Rotamase plp</fullName>
    </alternativeName>
</protein>
<reference evidence="10 11" key="1">
    <citation type="submission" date="2020-08" db="EMBL/GenBank/DDBJ databases">
        <title>Genomic Encyclopedia of Type Strains, Phase IV (KMG-IV): sequencing the most valuable type-strain genomes for metagenomic binning, comparative biology and taxonomic classification.</title>
        <authorList>
            <person name="Goeker M."/>
        </authorList>
    </citation>
    <scope>NUCLEOTIDE SEQUENCE [LARGE SCALE GENOMIC DNA]</scope>
    <source>
        <strain evidence="10 11">DSM 29050</strain>
    </source>
</reference>
<dbReference type="InterPro" id="IPR050245">
    <property type="entry name" value="PrsA_foldase"/>
</dbReference>
<comment type="caution">
    <text evidence="10">The sequence shown here is derived from an EMBL/GenBank/DDBJ whole genome shotgun (WGS) entry which is preliminary data.</text>
</comment>
<comment type="similarity">
    <text evidence="2">Belongs to the PpiC/parvulin rotamase family.</text>
</comment>
<dbReference type="RefSeq" id="WP_183941834.1">
    <property type="nucleotide sequence ID" value="NZ_BAABBG010000005.1"/>
</dbReference>
<evidence type="ECO:0000256" key="2">
    <source>
        <dbReference type="ARBA" id="ARBA00007656"/>
    </source>
</evidence>
<gene>
    <name evidence="10" type="ORF">GGR91_001784</name>
</gene>
<sequence length="277" mass="31073">MNERLRAAFKEPLVHFLLAGLALFLFFAWRGDAVDPGSRTITITEEQVGRLAASWTQSWQRPPSQSELDALIRDFVKEEIYYREGLRLGLEQDDPIIRRRIRSKMEFLATSELENEVPSDTTLQALLDKSPQTYAQDARYSFDQIYLGTQDEAAARSRAKQILESLKNGADWQNLGDAISLPRSSDNVDRTQIASDFGDAFATALAGLKPGAWSGPVASGFGLHLVRIRAVQTSSKPKLADVRQKLENDWRAQTVKDREAKAYQTLLDGYTIKIAIP</sequence>
<feature type="domain" description="PpiC" evidence="9">
    <location>
        <begin position="137"/>
        <end position="230"/>
    </location>
</feature>
<dbReference type="InterPro" id="IPR000297">
    <property type="entry name" value="PPIase_PpiC"/>
</dbReference>
<organism evidence="10 11">
    <name type="scientific">Sphingorhabdus rigui</name>
    <dbReference type="NCBI Taxonomy" id="1282858"/>
    <lineage>
        <taxon>Bacteria</taxon>
        <taxon>Pseudomonadati</taxon>
        <taxon>Pseudomonadota</taxon>
        <taxon>Alphaproteobacteria</taxon>
        <taxon>Sphingomonadales</taxon>
        <taxon>Sphingomonadaceae</taxon>
        <taxon>Sphingorhabdus</taxon>
    </lineage>
</organism>
<accession>A0A840B2W0</accession>
<comment type="catalytic activity">
    <reaction evidence="1">
        <text>[protein]-peptidylproline (omega=180) = [protein]-peptidylproline (omega=0)</text>
        <dbReference type="Rhea" id="RHEA:16237"/>
        <dbReference type="Rhea" id="RHEA-COMP:10747"/>
        <dbReference type="Rhea" id="RHEA-COMP:10748"/>
        <dbReference type="ChEBI" id="CHEBI:83833"/>
        <dbReference type="ChEBI" id="CHEBI:83834"/>
        <dbReference type="EC" id="5.2.1.8"/>
    </reaction>
</comment>
<dbReference type="Proteomes" id="UP000581447">
    <property type="component" value="Unassembled WGS sequence"/>
</dbReference>
<evidence type="ECO:0000256" key="8">
    <source>
        <dbReference type="PROSITE-ProRule" id="PRU00278"/>
    </source>
</evidence>
<evidence type="ECO:0000256" key="6">
    <source>
        <dbReference type="ARBA" id="ARBA00030642"/>
    </source>
</evidence>
<evidence type="ECO:0000313" key="11">
    <source>
        <dbReference type="Proteomes" id="UP000581447"/>
    </source>
</evidence>
<dbReference type="PANTHER" id="PTHR47245:SF2">
    <property type="entry name" value="PEPTIDYL-PROLYL CIS-TRANS ISOMERASE HP_0175-RELATED"/>
    <property type="match status" value="1"/>
</dbReference>
<keyword evidence="11" id="KW-1185">Reference proteome</keyword>
<dbReference type="EMBL" id="JACIEA010000002">
    <property type="protein sequence ID" value="MBB3943526.1"/>
    <property type="molecule type" value="Genomic_DNA"/>
</dbReference>
<evidence type="ECO:0000256" key="4">
    <source>
        <dbReference type="ARBA" id="ARBA00018370"/>
    </source>
</evidence>
<evidence type="ECO:0000313" key="10">
    <source>
        <dbReference type="EMBL" id="MBB3943526.1"/>
    </source>
</evidence>
<dbReference type="InterPro" id="IPR046357">
    <property type="entry name" value="PPIase_dom_sf"/>
</dbReference>
<dbReference type="PANTHER" id="PTHR47245">
    <property type="entry name" value="PEPTIDYLPROLYL ISOMERASE"/>
    <property type="match status" value="1"/>
</dbReference>
<dbReference type="Gene3D" id="3.10.50.40">
    <property type="match status" value="1"/>
</dbReference>
<dbReference type="EC" id="5.2.1.8" evidence="3"/>